<feature type="transmembrane region" description="Helical" evidence="7">
    <location>
        <begin position="358"/>
        <end position="376"/>
    </location>
</feature>
<keyword evidence="2" id="KW-0813">Transport</keyword>
<feature type="transmembrane region" description="Helical" evidence="7">
    <location>
        <begin position="329"/>
        <end position="346"/>
    </location>
</feature>
<dbReference type="AlphaFoldDB" id="A0A6J4VSL8"/>
<feature type="transmembrane region" description="Helical" evidence="7">
    <location>
        <begin position="239"/>
        <end position="258"/>
    </location>
</feature>
<dbReference type="InterPro" id="IPR011701">
    <property type="entry name" value="MFS"/>
</dbReference>
<feature type="transmembrane region" description="Helical" evidence="7">
    <location>
        <begin position="210"/>
        <end position="232"/>
    </location>
</feature>
<accession>A0A6J4VSL8</accession>
<dbReference type="Pfam" id="PF07690">
    <property type="entry name" value="MFS_1"/>
    <property type="match status" value="1"/>
</dbReference>
<evidence type="ECO:0000256" key="5">
    <source>
        <dbReference type="ARBA" id="ARBA00022989"/>
    </source>
</evidence>
<keyword evidence="6 7" id="KW-0472">Membrane</keyword>
<feature type="transmembrane region" description="Helical" evidence="7">
    <location>
        <begin position="300"/>
        <end position="317"/>
    </location>
</feature>
<feature type="transmembrane region" description="Helical" evidence="7">
    <location>
        <begin position="397"/>
        <end position="421"/>
    </location>
</feature>
<gene>
    <name evidence="9" type="ORF">AVDCRST_MAG19-4465</name>
</gene>
<protein>
    <recommendedName>
        <fullName evidence="8">Major facilitator superfamily (MFS) profile domain-containing protein</fullName>
    </recommendedName>
</protein>
<evidence type="ECO:0000313" key="9">
    <source>
        <dbReference type="EMBL" id="CAA9584242.1"/>
    </source>
</evidence>
<dbReference type="Gene3D" id="1.20.1250.20">
    <property type="entry name" value="MFS general substrate transporter like domains"/>
    <property type="match status" value="1"/>
</dbReference>
<dbReference type="SUPFAM" id="SSF103473">
    <property type="entry name" value="MFS general substrate transporter"/>
    <property type="match status" value="1"/>
</dbReference>
<feature type="domain" description="Major facilitator superfamily (MFS) profile" evidence="8">
    <location>
        <begin position="291"/>
        <end position="503"/>
    </location>
</feature>
<reference evidence="9" key="1">
    <citation type="submission" date="2020-02" db="EMBL/GenBank/DDBJ databases">
        <authorList>
            <person name="Meier V. D."/>
        </authorList>
    </citation>
    <scope>NUCLEOTIDE SEQUENCE</scope>
    <source>
        <strain evidence="9">AVDCRST_MAG19</strain>
    </source>
</reference>
<feature type="transmembrane region" description="Helical" evidence="7">
    <location>
        <begin position="156"/>
        <end position="182"/>
    </location>
</feature>
<dbReference type="InterPro" id="IPR020846">
    <property type="entry name" value="MFS_dom"/>
</dbReference>
<dbReference type="InterPro" id="IPR036259">
    <property type="entry name" value="MFS_trans_sf"/>
</dbReference>
<evidence type="ECO:0000256" key="6">
    <source>
        <dbReference type="ARBA" id="ARBA00023136"/>
    </source>
</evidence>
<keyword evidence="4 7" id="KW-0812">Transmembrane</keyword>
<evidence type="ECO:0000256" key="4">
    <source>
        <dbReference type="ARBA" id="ARBA00022692"/>
    </source>
</evidence>
<dbReference type="PANTHER" id="PTHR43266">
    <property type="entry name" value="MACROLIDE-EFFLUX PROTEIN"/>
    <property type="match status" value="1"/>
</dbReference>
<feature type="transmembrane region" description="Helical" evidence="7">
    <location>
        <begin position="121"/>
        <end position="144"/>
    </location>
</feature>
<evidence type="ECO:0000259" key="8">
    <source>
        <dbReference type="PROSITE" id="PS50850"/>
    </source>
</evidence>
<evidence type="ECO:0000256" key="3">
    <source>
        <dbReference type="ARBA" id="ARBA00022475"/>
    </source>
</evidence>
<feature type="transmembrane region" description="Helical" evidence="7">
    <location>
        <begin position="472"/>
        <end position="491"/>
    </location>
</feature>
<dbReference type="GO" id="GO:0005886">
    <property type="term" value="C:plasma membrane"/>
    <property type="evidence" value="ECO:0007669"/>
    <property type="project" value="UniProtKB-SubCell"/>
</dbReference>
<proteinExistence type="predicted"/>
<dbReference type="CDD" id="cd06173">
    <property type="entry name" value="MFS_MefA_like"/>
    <property type="match status" value="1"/>
</dbReference>
<dbReference type="GO" id="GO:0022857">
    <property type="term" value="F:transmembrane transporter activity"/>
    <property type="evidence" value="ECO:0007669"/>
    <property type="project" value="InterPro"/>
</dbReference>
<sequence>MRRVALRSLGAADGAAPAPSVPPAAGRHGLAPILGTITGADSAADASALVPARTSRLAPAARLVHLAQRGRTPGRPPLLRDERFRLFWLSRLAAQTGQGALLYAFLLVVADRTDSATSNSLFVVCSIIPSIAFGLPAGIVVDVLPGRPLLIGLNLVRFVFAFSLITIEVSLPGIFAATLGLWTIHQFYSPSESAALAGLVPRERFPAAQALSNLALTLAQLAGLVILAPLVLKTAGPRTLFAVCASLFVVAAGFVAMLPRLDGHLGTTAARRRSLRGTLLDGWHGARADHLTYRALVNDVLIGIGMSALIVIMPLYLKRVLNTAAENTVFVFAPAALGLVVGLRYAPGIGRALGEERIASAGLLGFALCVGSLGFVEGLRDLFVDTLRLPLNQIADLAGIPSLVVVAMLLSIPAGFCSALVSVTARALLLTHTPPGRRGQTIATTTLLGNVGALVPTLLAGLAADLFGVEPIAIAIAVAIVAGAVAARALARPLPTPAASPTG</sequence>
<dbReference type="PANTHER" id="PTHR43266:SF2">
    <property type="entry name" value="MAJOR FACILITATOR SUPERFAMILY (MFS) PROFILE DOMAIN-CONTAINING PROTEIN"/>
    <property type="match status" value="1"/>
</dbReference>
<name>A0A6J4VSL8_9BACT</name>
<evidence type="ECO:0000256" key="7">
    <source>
        <dbReference type="SAM" id="Phobius"/>
    </source>
</evidence>
<keyword evidence="3" id="KW-1003">Cell membrane</keyword>
<keyword evidence="5 7" id="KW-1133">Transmembrane helix</keyword>
<dbReference type="PROSITE" id="PS50850">
    <property type="entry name" value="MFS"/>
    <property type="match status" value="1"/>
</dbReference>
<feature type="transmembrane region" description="Helical" evidence="7">
    <location>
        <begin position="88"/>
        <end position="109"/>
    </location>
</feature>
<evidence type="ECO:0000256" key="1">
    <source>
        <dbReference type="ARBA" id="ARBA00004651"/>
    </source>
</evidence>
<organism evidence="9">
    <name type="scientific">uncultured Thermomicrobiales bacterium</name>
    <dbReference type="NCBI Taxonomy" id="1645740"/>
    <lineage>
        <taxon>Bacteria</taxon>
        <taxon>Pseudomonadati</taxon>
        <taxon>Thermomicrobiota</taxon>
        <taxon>Thermomicrobia</taxon>
        <taxon>Thermomicrobiales</taxon>
        <taxon>environmental samples</taxon>
    </lineage>
</organism>
<feature type="transmembrane region" description="Helical" evidence="7">
    <location>
        <begin position="441"/>
        <end position="460"/>
    </location>
</feature>
<evidence type="ECO:0000256" key="2">
    <source>
        <dbReference type="ARBA" id="ARBA00022448"/>
    </source>
</evidence>
<dbReference type="EMBL" id="CADCWL010000246">
    <property type="protein sequence ID" value="CAA9584242.1"/>
    <property type="molecule type" value="Genomic_DNA"/>
</dbReference>
<comment type="subcellular location">
    <subcellularLocation>
        <location evidence="1">Cell membrane</location>
        <topology evidence="1">Multi-pass membrane protein</topology>
    </subcellularLocation>
</comment>